<reference evidence="2 3" key="1">
    <citation type="submission" date="2016-04" db="EMBL/GenBank/DDBJ databases">
        <title>Genome sequence of Clostridium magnum DSM 2767.</title>
        <authorList>
            <person name="Poehlein A."/>
            <person name="Uhlig R."/>
            <person name="Fischer R."/>
            <person name="Bahl H."/>
            <person name="Daniel R."/>
        </authorList>
    </citation>
    <scope>NUCLEOTIDE SEQUENCE [LARGE SCALE GENOMIC DNA]</scope>
    <source>
        <strain evidence="2 3">DSM 2767</strain>
    </source>
</reference>
<keyword evidence="2" id="KW-0378">Hydrolase</keyword>
<organism evidence="2 3">
    <name type="scientific">Clostridium magnum DSM 2767</name>
    <dbReference type="NCBI Taxonomy" id="1121326"/>
    <lineage>
        <taxon>Bacteria</taxon>
        <taxon>Bacillati</taxon>
        <taxon>Bacillota</taxon>
        <taxon>Clostridia</taxon>
        <taxon>Eubacteriales</taxon>
        <taxon>Clostridiaceae</taxon>
        <taxon>Clostridium</taxon>
    </lineage>
</organism>
<dbReference type="STRING" id="1121326.CLMAG_53450"/>
<keyword evidence="3" id="KW-1185">Reference proteome</keyword>
<dbReference type="EC" id="3.5.1.104" evidence="2"/>
<dbReference type="Gene3D" id="3.20.20.370">
    <property type="entry name" value="Glycoside hydrolase/deacetylase"/>
    <property type="match status" value="1"/>
</dbReference>
<gene>
    <name evidence="2" type="primary">pgdA_5</name>
    <name evidence="2" type="ORF">CLMAG_53450</name>
</gene>
<proteinExistence type="predicted"/>
<protein>
    <submittedName>
        <fullName evidence="2">Peptidoglycan-N-acetylglucosamine deacetylase</fullName>
        <ecNumber evidence="2">3.5.1.104</ecNumber>
    </submittedName>
</protein>
<feature type="domain" description="NodB homology" evidence="1">
    <location>
        <begin position="52"/>
        <end position="238"/>
    </location>
</feature>
<name>A0A162R564_9CLOT</name>
<dbReference type="EMBL" id="LWAE01000009">
    <property type="protein sequence ID" value="KZL89441.1"/>
    <property type="molecule type" value="Genomic_DNA"/>
</dbReference>
<dbReference type="AlphaFoldDB" id="A0A162R564"/>
<dbReference type="PANTHER" id="PTHR10587:SF125">
    <property type="entry name" value="POLYSACCHARIDE DEACETYLASE YHEN-RELATED"/>
    <property type="match status" value="1"/>
</dbReference>
<sequence length="266" mass="30811">MKCILKKFSYPLVFLVIALILTQTMCEKIVTPSFGKMCTNISLTNQQNIEKKIIYLTFDDGPSVTTNKILDTLKEKDVKATFFLIGNQIVGFEDTVKRIHKEGHSIGLHTYTHKFKRIYNNNDNFIKEMKHCSDEINNITGVNPNIIRFPGGSRKHLNNEFLCRLHDENFKIYDWNLQVSDGINPNLSSNKLFKEATADNDSISPIILLMHCDYMHKNTCKALPEIIDYYKQQGYIFKPITEDTPELYFPPSKRTLKSIWDIMTSK</sequence>
<dbReference type="PROSITE" id="PS51677">
    <property type="entry name" value="NODB"/>
    <property type="match status" value="1"/>
</dbReference>
<dbReference type="PATRIC" id="fig|1121326.3.peg.5409"/>
<dbReference type="GO" id="GO:0005975">
    <property type="term" value="P:carbohydrate metabolic process"/>
    <property type="evidence" value="ECO:0007669"/>
    <property type="project" value="InterPro"/>
</dbReference>
<dbReference type="GO" id="GO:0016810">
    <property type="term" value="F:hydrolase activity, acting on carbon-nitrogen (but not peptide) bonds"/>
    <property type="evidence" value="ECO:0007669"/>
    <property type="project" value="InterPro"/>
</dbReference>
<accession>A0A162R564</accession>
<evidence type="ECO:0000313" key="2">
    <source>
        <dbReference type="EMBL" id="KZL89441.1"/>
    </source>
</evidence>
<comment type="caution">
    <text evidence="2">The sequence shown here is derived from an EMBL/GenBank/DDBJ whole genome shotgun (WGS) entry which is preliminary data.</text>
</comment>
<dbReference type="CDD" id="cd10944">
    <property type="entry name" value="CE4_SmPgdA_like"/>
    <property type="match status" value="1"/>
</dbReference>
<evidence type="ECO:0000259" key="1">
    <source>
        <dbReference type="PROSITE" id="PS51677"/>
    </source>
</evidence>
<dbReference type="PANTHER" id="PTHR10587">
    <property type="entry name" value="GLYCOSYL TRANSFERASE-RELATED"/>
    <property type="match status" value="1"/>
</dbReference>
<dbReference type="Pfam" id="PF01522">
    <property type="entry name" value="Polysacc_deac_1"/>
    <property type="match status" value="1"/>
</dbReference>
<evidence type="ECO:0000313" key="3">
    <source>
        <dbReference type="Proteomes" id="UP000076603"/>
    </source>
</evidence>
<dbReference type="InterPro" id="IPR011330">
    <property type="entry name" value="Glyco_hydro/deAcase_b/a-brl"/>
</dbReference>
<dbReference type="SUPFAM" id="SSF88713">
    <property type="entry name" value="Glycoside hydrolase/deacetylase"/>
    <property type="match status" value="1"/>
</dbReference>
<dbReference type="Proteomes" id="UP000076603">
    <property type="component" value="Unassembled WGS sequence"/>
</dbReference>
<dbReference type="InterPro" id="IPR050248">
    <property type="entry name" value="Polysacc_deacetylase_ArnD"/>
</dbReference>
<dbReference type="InterPro" id="IPR002509">
    <property type="entry name" value="NODB_dom"/>
</dbReference>